<reference evidence="1" key="1">
    <citation type="submission" date="2020-11" db="EMBL/GenBank/DDBJ databases">
        <authorList>
            <consortium name="DOE Joint Genome Institute"/>
            <person name="Ahrendt S."/>
            <person name="Riley R."/>
            <person name="Andreopoulos W."/>
            <person name="Labutti K."/>
            <person name="Pangilinan J."/>
            <person name="Ruiz-Duenas F.J."/>
            <person name="Barrasa J.M."/>
            <person name="Sanchez-Garcia M."/>
            <person name="Camarero S."/>
            <person name="Miyauchi S."/>
            <person name="Serrano A."/>
            <person name="Linde D."/>
            <person name="Babiker R."/>
            <person name="Drula E."/>
            <person name="Ayuso-Fernandez I."/>
            <person name="Pacheco R."/>
            <person name="Padilla G."/>
            <person name="Ferreira P."/>
            <person name="Barriuso J."/>
            <person name="Kellner H."/>
            <person name="Castanera R."/>
            <person name="Alfaro M."/>
            <person name="Ramirez L."/>
            <person name="Pisabarro A.G."/>
            <person name="Kuo A."/>
            <person name="Tritt A."/>
            <person name="Lipzen A."/>
            <person name="He G."/>
            <person name="Yan M."/>
            <person name="Ng V."/>
            <person name="Cullen D."/>
            <person name="Martin F."/>
            <person name="Rosso M.-N."/>
            <person name="Henrissat B."/>
            <person name="Hibbett D."/>
            <person name="Martinez A.T."/>
            <person name="Grigoriev I.V."/>
        </authorList>
    </citation>
    <scope>NUCLEOTIDE SEQUENCE</scope>
    <source>
        <strain evidence="1">CBS 247.69</strain>
    </source>
</reference>
<dbReference type="Proteomes" id="UP000807353">
    <property type="component" value="Unassembled WGS sequence"/>
</dbReference>
<accession>A0A9P6CF39</accession>
<organism evidence="1 2">
    <name type="scientific">Collybia nuda</name>
    <dbReference type="NCBI Taxonomy" id="64659"/>
    <lineage>
        <taxon>Eukaryota</taxon>
        <taxon>Fungi</taxon>
        <taxon>Dikarya</taxon>
        <taxon>Basidiomycota</taxon>
        <taxon>Agaricomycotina</taxon>
        <taxon>Agaricomycetes</taxon>
        <taxon>Agaricomycetidae</taxon>
        <taxon>Agaricales</taxon>
        <taxon>Tricholomatineae</taxon>
        <taxon>Clitocybaceae</taxon>
        <taxon>Collybia</taxon>
    </lineage>
</organism>
<evidence type="ECO:0000313" key="1">
    <source>
        <dbReference type="EMBL" id="KAF9463656.1"/>
    </source>
</evidence>
<protein>
    <submittedName>
        <fullName evidence="1">Uncharacterized protein</fullName>
    </submittedName>
</protein>
<comment type="caution">
    <text evidence="1">The sequence shown here is derived from an EMBL/GenBank/DDBJ whole genome shotgun (WGS) entry which is preliminary data.</text>
</comment>
<proteinExistence type="predicted"/>
<name>A0A9P6CF39_9AGAR</name>
<keyword evidence="2" id="KW-1185">Reference proteome</keyword>
<dbReference type="OrthoDB" id="3051543at2759"/>
<gene>
    <name evidence="1" type="ORF">BDZ94DRAFT_1258240</name>
</gene>
<dbReference type="EMBL" id="MU150260">
    <property type="protein sequence ID" value="KAF9463656.1"/>
    <property type="molecule type" value="Genomic_DNA"/>
</dbReference>
<dbReference type="AlphaFoldDB" id="A0A9P6CF39"/>
<evidence type="ECO:0000313" key="2">
    <source>
        <dbReference type="Proteomes" id="UP000807353"/>
    </source>
</evidence>
<sequence length="272" mass="29956">MPPSKSKAGRNSPFQIIGRMSWNSTSRMDRAMIRILAAHGLNRAAIANHVGFTVCTVRNILEKRVGGYAGEDESLDYNYVGDVFKAVYPPLPTSGNGMEVPKVEVAEVNISEVSLEKMKQNAVVSSSGTRSVLPPQNASLFPPAVGSSSENPIVMYETHPKVKFSGRKSEPIEVDLDLDPSAIEVIQAPSQPILEFLSYLDHDLSGIFNVMKNQELGTLENLFSIAHWPGETLHRLFKEALLDMSITQRFVLVRGLKDRARAGSADEWGFEI</sequence>